<name>A0A8J3VGA4_9ACTN</name>
<keyword evidence="2" id="KW-1133">Transmembrane helix</keyword>
<feature type="compositionally biased region" description="Low complexity" evidence="1">
    <location>
        <begin position="52"/>
        <end position="67"/>
    </location>
</feature>
<gene>
    <name evidence="3" type="ORF">Rhe02_42110</name>
</gene>
<keyword evidence="2" id="KW-0812">Transmembrane</keyword>
<comment type="caution">
    <text evidence="3">The sequence shown here is derived from an EMBL/GenBank/DDBJ whole genome shotgun (WGS) entry which is preliminary data.</text>
</comment>
<feature type="transmembrane region" description="Helical" evidence="2">
    <location>
        <begin position="7"/>
        <end position="29"/>
    </location>
</feature>
<protein>
    <recommendedName>
        <fullName evidence="5">Glycosyl hydrolase family 71</fullName>
    </recommendedName>
</protein>
<dbReference type="AlphaFoldDB" id="A0A8J3VGA4"/>
<feature type="region of interest" description="Disordered" evidence="1">
    <location>
        <begin position="47"/>
        <end position="68"/>
    </location>
</feature>
<evidence type="ECO:0000313" key="4">
    <source>
        <dbReference type="Proteomes" id="UP000612899"/>
    </source>
</evidence>
<evidence type="ECO:0000256" key="2">
    <source>
        <dbReference type="SAM" id="Phobius"/>
    </source>
</evidence>
<dbReference type="Pfam" id="PF03659">
    <property type="entry name" value="Glyco_hydro_71"/>
    <property type="match status" value="1"/>
</dbReference>
<evidence type="ECO:0000256" key="1">
    <source>
        <dbReference type="SAM" id="MobiDB-lite"/>
    </source>
</evidence>
<dbReference type="Proteomes" id="UP000612899">
    <property type="component" value="Unassembled WGS sequence"/>
</dbReference>
<dbReference type="GO" id="GO:0051118">
    <property type="term" value="F:glucan endo-1,3-alpha-glucosidase activity"/>
    <property type="evidence" value="ECO:0007669"/>
    <property type="project" value="InterPro"/>
</dbReference>
<organism evidence="3 4">
    <name type="scientific">Rhizocola hellebori</name>
    <dbReference type="NCBI Taxonomy" id="1392758"/>
    <lineage>
        <taxon>Bacteria</taxon>
        <taxon>Bacillati</taxon>
        <taxon>Actinomycetota</taxon>
        <taxon>Actinomycetes</taxon>
        <taxon>Micromonosporales</taxon>
        <taxon>Micromonosporaceae</taxon>
        <taxon>Rhizocola</taxon>
    </lineage>
</organism>
<evidence type="ECO:0008006" key="5">
    <source>
        <dbReference type="Google" id="ProtNLM"/>
    </source>
</evidence>
<keyword evidence="4" id="KW-1185">Reference proteome</keyword>
<keyword evidence="2" id="KW-0472">Membrane</keyword>
<dbReference type="EMBL" id="BONY01000024">
    <property type="protein sequence ID" value="GIH06144.1"/>
    <property type="molecule type" value="Genomic_DNA"/>
</dbReference>
<dbReference type="Gene3D" id="3.20.20.80">
    <property type="entry name" value="Glycosidases"/>
    <property type="match status" value="1"/>
</dbReference>
<accession>A0A8J3VGA4</accession>
<sequence>MRRKTIIHVSLIVTGVVLVASAGVVLIAATRPAMSVAARDLGAAELGEQTDPSASPQPSASASPGQSCGRLAFDKPSAASLRSSAKKAFAFYFPPFPVSIENKPPDADSYAKWQFTGNASGQYDLRDRPIARPARGGSWKQLDFETEIKQAIAIGLDGFIWEYHTHPTDQRWNQLPAMLAAVKAVDPGFSIMLSPDLPQGADSLPDGIISDVLKVKDEPALVRKDGAIVLAPFYPERKPASWWDAVGTSLAAQGVKTSLLPLFLDGSPESRGGEWNNSVLGYSRWGSAWAASAGSIPSHTAQAHNQGRIYMASLVFEDTRTNTGQFWEAGNSATLRATWEKAIAGGADWVYLRTWNDYQEAWTAPSQERGTSVGDVAAYYLAWFKKGSRPALKRDAVYYFHRSHHTGLPYDTSKQVKPMKLTMGDPITNDVELLGFVAAPGQLVITQGSEVQTKDVAEPGVVSFKVPLKAGTTPVFELRRGGTVLKVQSRTPIRSSIALQDWIYHGGGGTACV</sequence>
<dbReference type="InterPro" id="IPR005197">
    <property type="entry name" value="Glyco_hydro_71"/>
</dbReference>
<dbReference type="RefSeq" id="WP_203909965.1">
    <property type="nucleotide sequence ID" value="NZ_BONY01000024.1"/>
</dbReference>
<evidence type="ECO:0000313" key="3">
    <source>
        <dbReference type="EMBL" id="GIH06144.1"/>
    </source>
</evidence>
<reference evidence="3" key="1">
    <citation type="submission" date="2021-01" db="EMBL/GenBank/DDBJ databases">
        <title>Whole genome shotgun sequence of Rhizocola hellebori NBRC 109834.</title>
        <authorList>
            <person name="Komaki H."/>
            <person name="Tamura T."/>
        </authorList>
    </citation>
    <scope>NUCLEOTIDE SEQUENCE</scope>
    <source>
        <strain evidence="3">NBRC 109834</strain>
    </source>
</reference>
<proteinExistence type="predicted"/>